<gene>
    <name evidence="1" type="ORF">LCGC14_1099430</name>
</gene>
<evidence type="ECO:0000313" key="1">
    <source>
        <dbReference type="EMBL" id="KKN04252.1"/>
    </source>
</evidence>
<feature type="non-terminal residue" evidence="1">
    <location>
        <position position="1"/>
    </location>
</feature>
<sequence length="53" mass="6322">MKQMTFEIPEIDNDEIRCIAVLLQVMDSYIEKDLIDDKTQIRIAQWFANKYNA</sequence>
<reference evidence="1" key="1">
    <citation type="journal article" date="2015" name="Nature">
        <title>Complex archaea that bridge the gap between prokaryotes and eukaryotes.</title>
        <authorList>
            <person name="Spang A."/>
            <person name="Saw J.H."/>
            <person name="Jorgensen S.L."/>
            <person name="Zaremba-Niedzwiedzka K."/>
            <person name="Martijn J."/>
            <person name="Lind A.E."/>
            <person name="van Eijk R."/>
            <person name="Schleper C."/>
            <person name="Guy L."/>
            <person name="Ettema T.J."/>
        </authorList>
    </citation>
    <scope>NUCLEOTIDE SEQUENCE</scope>
</reference>
<dbReference type="AlphaFoldDB" id="A0A0F9MXU1"/>
<accession>A0A0F9MXU1</accession>
<organism evidence="1">
    <name type="scientific">marine sediment metagenome</name>
    <dbReference type="NCBI Taxonomy" id="412755"/>
    <lineage>
        <taxon>unclassified sequences</taxon>
        <taxon>metagenomes</taxon>
        <taxon>ecological metagenomes</taxon>
    </lineage>
</organism>
<comment type="caution">
    <text evidence="1">The sequence shown here is derived from an EMBL/GenBank/DDBJ whole genome shotgun (WGS) entry which is preliminary data.</text>
</comment>
<proteinExistence type="predicted"/>
<protein>
    <submittedName>
        <fullName evidence="1">Uncharacterized protein</fullName>
    </submittedName>
</protein>
<name>A0A0F9MXU1_9ZZZZ</name>
<dbReference type="EMBL" id="LAZR01004940">
    <property type="protein sequence ID" value="KKN04252.1"/>
    <property type="molecule type" value="Genomic_DNA"/>
</dbReference>